<dbReference type="Proteomes" id="UP001221757">
    <property type="component" value="Unassembled WGS sequence"/>
</dbReference>
<keyword evidence="3" id="KW-1185">Reference proteome</keyword>
<name>A0AAD7CS83_MYCRO</name>
<feature type="region of interest" description="Disordered" evidence="1">
    <location>
        <begin position="1"/>
        <end position="163"/>
    </location>
</feature>
<feature type="compositionally biased region" description="Basic and acidic residues" evidence="1">
    <location>
        <begin position="117"/>
        <end position="133"/>
    </location>
</feature>
<feature type="compositionally biased region" description="Basic and acidic residues" evidence="1">
    <location>
        <begin position="33"/>
        <end position="42"/>
    </location>
</feature>
<accession>A0AAD7CS83</accession>
<organism evidence="2 3">
    <name type="scientific">Mycena rosella</name>
    <name type="common">Pink bonnet</name>
    <name type="synonym">Agaricus rosellus</name>
    <dbReference type="NCBI Taxonomy" id="1033263"/>
    <lineage>
        <taxon>Eukaryota</taxon>
        <taxon>Fungi</taxon>
        <taxon>Dikarya</taxon>
        <taxon>Basidiomycota</taxon>
        <taxon>Agaricomycotina</taxon>
        <taxon>Agaricomycetes</taxon>
        <taxon>Agaricomycetidae</taxon>
        <taxon>Agaricales</taxon>
        <taxon>Marasmiineae</taxon>
        <taxon>Mycenaceae</taxon>
        <taxon>Mycena</taxon>
    </lineage>
</organism>
<evidence type="ECO:0000256" key="1">
    <source>
        <dbReference type="SAM" id="MobiDB-lite"/>
    </source>
</evidence>
<comment type="caution">
    <text evidence="2">The sequence shown here is derived from an EMBL/GenBank/DDBJ whole genome shotgun (WGS) entry which is preliminary data.</text>
</comment>
<feature type="compositionally biased region" description="Basic and acidic residues" evidence="1">
    <location>
        <begin position="145"/>
        <end position="154"/>
    </location>
</feature>
<reference evidence="2" key="1">
    <citation type="submission" date="2023-03" db="EMBL/GenBank/DDBJ databases">
        <title>Massive genome expansion in bonnet fungi (Mycena s.s.) driven by repeated elements and novel gene families across ecological guilds.</title>
        <authorList>
            <consortium name="Lawrence Berkeley National Laboratory"/>
            <person name="Harder C.B."/>
            <person name="Miyauchi S."/>
            <person name="Viragh M."/>
            <person name="Kuo A."/>
            <person name="Thoen E."/>
            <person name="Andreopoulos B."/>
            <person name="Lu D."/>
            <person name="Skrede I."/>
            <person name="Drula E."/>
            <person name="Henrissat B."/>
            <person name="Morin E."/>
            <person name="Kohler A."/>
            <person name="Barry K."/>
            <person name="LaButti K."/>
            <person name="Morin E."/>
            <person name="Salamov A."/>
            <person name="Lipzen A."/>
            <person name="Mereny Z."/>
            <person name="Hegedus B."/>
            <person name="Baldrian P."/>
            <person name="Stursova M."/>
            <person name="Weitz H."/>
            <person name="Taylor A."/>
            <person name="Grigoriev I.V."/>
            <person name="Nagy L.G."/>
            <person name="Martin F."/>
            <person name="Kauserud H."/>
        </authorList>
    </citation>
    <scope>NUCLEOTIDE SEQUENCE</scope>
    <source>
        <strain evidence="2">CBHHK067</strain>
    </source>
</reference>
<proteinExistence type="predicted"/>
<evidence type="ECO:0000313" key="3">
    <source>
        <dbReference type="Proteomes" id="UP001221757"/>
    </source>
</evidence>
<gene>
    <name evidence="2" type="ORF">B0H17DRAFT_1185311</name>
</gene>
<dbReference type="AlphaFoldDB" id="A0AAD7CS83"/>
<protein>
    <submittedName>
        <fullName evidence="2">Uncharacterized protein</fullName>
    </submittedName>
</protein>
<feature type="compositionally biased region" description="Low complexity" evidence="1">
    <location>
        <begin position="81"/>
        <end position="90"/>
    </location>
</feature>
<dbReference type="EMBL" id="JARKIE010000257">
    <property type="protein sequence ID" value="KAJ7660614.1"/>
    <property type="molecule type" value="Genomic_DNA"/>
</dbReference>
<sequence length="364" mass="39979">MSSDANPGTCGERAVSALRRRDMWRTGIAKGRGGTEEKEGRAGEPCTGNDGAQGHEGQGWDGKETNAVADGMKDKERATTHLHNPTHTPPAVADGDLREAEVDGVVDPARQQSELRAICDTRAPRRGDRRREVTNGSITGSGGGHEARDDEERYSAQSEANVDRNMRAVERSTSAYWIRPSRSPVPATSVEWEGASAIRFLVVELKGAKKAVDQRQNTHTHVNAVGPGLEISLIRRGNSVENTLRYSNSLDAWNPGIGDPAIFHGGAEQPLCVLMNIRRYNRIPGRTIFECLPTACLQENFVEPSSLFRISYIRDLYFTRNSAQSPHVKRLGRGVISGYGAWYRCIECAEFQAATRGLTPQVRI</sequence>
<evidence type="ECO:0000313" key="2">
    <source>
        <dbReference type="EMBL" id="KAJ7660614.1"/>
    </source>
</evidence>